<feature type="signal peptide" evidence="1">
    <location>
        <begin position="1"/>
        <end position="24"/>
    </location>
</feature>
<dbReference type="SUPFAM" id="SSF52833">
    <property type="entry name" value="Thioredoxin-like"/>
    <property type="match status" value="3"/>
</dbReference>
<sequence length="422" mass="47872">MKTKYSAILLQLITILLELNFLQALYSDHKKVIELTPNNFEKLVVKSDEVWVVEFYAPWCGYCQDLVPEYSKAAYVLRGVAKVGAVNADQHKELAATYTIRGFPTVKIFGADKLKPEEYKGGKTAKEIAKAALKSIKEKVINLLEGKKQQTTLNLNKEHVITLTDKNFNNLVKYSDNPWMVLFYAPWCGHCQNLEPHWNAAARQLNKIVKFGSYDCTVYSSKSKEYRIQGYPTVKLFIPKVSPIDYDGGRNVADIVLWVSQKIETYLPNPELLEIISKSVVIRECEEKNLAIISFLPDILDCRSSCRNSYLDILKDLSVRFKINKWCWLWSEANAQPQIERVLQIGGSGYPTLVAVDYNNRSFATFVGAFTQGNLYDFLSNIRAGNGHKTPILVKTFPAVFVVDPWDGNDKDVSASNEKVEL</sequence>
<gene>
    <name evidence="3" type="ORF">DIABBA_LOCUS2901</name>
</gene>
<proteinExistence type="predicted"/>
<dbReference type="Gene3D" id="3.40.30.10">
    <property type="entry name" value="Glutaredoxin"/>
    <property type="match status" value="2"/>
</dbReference>
<dbReference type="AlphaFoldDB" id="A0A9N9SR25"/>
<feature type="chain" id="PRO_5040265035" description="Thioredoxin domain-containing protein" evidence="1">
    <location>
        <begin position="25"/>
        <end position="422"/>
    </location>
</feature>
<dbReference type="CDD" id="cd03001">
    <property type="entry name" value="PDI_a_P5"/>
    <property type="match status" value="1"/>
</dbReference>
<name>A0A9N9SR25_DIABA</name>
<dbReference type="GO" id="GO:0034976">
    <property type="term" value="P:response to endoplasmic reticulum stress"/>
    <property type="evidence" value="ECO:0007669"/>
    <property type="project" value="TreeGrafter"/>
</dbReference>
<dbReference type="PANTHER" id="PTHR45815">
    <property type="entry name" value="PROTEIN DISULFIDE-ISOMERASE A6"/>
    <property type="match status" value="1"/>
</dbReference>
<feature type="domain" description="Thioredoxin" evidence="2">
    <location>
        <begin position="10"/>
        <end position="138"/>
    </location>
</feature>
<dbReference type="InterPro" id="IPR013766">
    <property type="entry name" value="Thioredoxin_domain"/>
</dbReference>
<dbReference type="GO" id="GO:0005788">
    <property type="term" value="C:endoplasmic reticulum lumen"/>
    <property type="evidence" value="ECO:0007669"/>
    <property type="project" value="TreeGrafter"/>
</dbReference>
<dbReference type="InterPro" id="IPR017937">
    <property type="entry name" value="Thioredoxin_CS"/>
</dbReference>
<dbReference type="Proteomes" id="UP001153709">
    <property type="component" value="Chromosome 2"/>
</dbReference>
<accession>A0A9N9SR25</accession>
<dbReference type="GO" id="GO:0015035">
    <property type="term" value="F:protein-disulfide reductase activity"/>
    <property type="evidence" value="ECO:0007669"/>
    <property type="project" value="TreeGrafter"/>
</dbReference>
<dbReference type="PROSITE" id="PS51352">
    <property type="entry name" value="THIOREDOXIN_2"/>
    <property type="match status" value="2"/>
</dbReference>
<dbReference type="PANTHER" id="PTHR45815:SF3">
    <property type="entry name" value="PROTEIN DISULFIDE-ISOMERASE A6"/>
    <property type="match status" value="1"/>
</dbReference>
<dbReference type="PROSITE" id="PS00194">
    <property type="entry name" value="THIOREDOXIN_1"/>
    <property type="match status" value="2"/>
</dbReference>
<reference evidence="3" key="1">
    <citation type="submission" date="2022-01" db="EMBL/GenBank/DDBJ databases">
        <authorList>
            <person name="King R."/>
        </authorList>
    </citation>
    <scope>NUCLEOTIDE SEQUENCE</scope>
</reference>
<evidence type="ECO:0000256" key="1">
    <source>
        <dbReference type="SAM" id="SignalP"/>
    </source>
</evidence>
<dbReference type="OrthoDB" id="10264505at2759"/>
<dbReference type="Pfam" id="PF00085">
    <property type="entry name" value="Thioredoxin"/>
    <property type="match status" value="2"/>
</dbReference>
<evidence type="ECO:0000259" key="2">
    <source>
        <dbReference type="PROSITE" id="PS51352"/>
    </source>
</evidence>
<evidence type="ECO:0000313" key="4">
    <source>
        <dbReference type="Proteomes" id="UP001153709"/>
    </source>
</evidence>
<feature type="domain" description="Thioredoxin" evidence="2">
    <location>
        <begin position="152"/>
        <end position="264"/>
    </location>
</feature>
<dbReference type="InterPro" id="IPR036249">
    <property type="entry name" value="Thioredoxin-like_sf"/>
</dbReference>
<dbReference type="PRINTS" id="PR00421">
    <property type="entry name" value="THIOREDOXIN"/>
</dbReference>
<organism evidence="3 4">
    <name type="scientific">Diabrotica balteata</name>
    <name type="common">Banded cucumber beetle</name>
    <dbReference type="NCBI Taxonomy" id="107213"/>
    <lineage>
        <taxon>Eukaryota</taxon>
        <taxon>Metazoa</taxon>
        <taxon>Ecdysozoa</taxon>
        <taxon>Arthropoda</taxon>
        <taxon>Hexapoda</taxon>
        <taxon>Insecta</taxon>
        <taxon>Pterygota</taxon>
        <taxon>Neoptera</taxon>
        <taxon>Endopterygota</taxon>
        <taxon>Coleoptera</taxon>
        <taxon>Polyphaga</taxon>
        <taxon>Cucujiformia</taxon>
        <taxon>Chrysomeloidea</taxon>
        <taxon>Chrysomelidae</taxon>
        <taxon>Galerucinae</taxon>
        <taxon>Diabroticina</taxon>
        <taxon>Diabroticites</taxon>
        <taxon>Diabrotica</taxon>
    </lineage>
</organism>
<evidence type="ECO:0000313" key="3">
    <source>
        <dbReference type="EMBL" id="CAG9829037.1"/>
    </source>
</evidence>
<dbReference type="EMBL" id="OU898277">
    <property type="protein sequence ID" value="CAG9829037.1"/>
    <property type="molecule type" value="Genomic_DNA"/>
</dbReference>
<keyword evidence="1" id="KW-0732">Signal</keyword>
<protein>
    <recommendedName>
        <fullName evidence="2">Thioredoxin domain-containing protein</fullName>
    </recommendedName>
</protein>
<keyword evidence="4" id="KW-1185">Reference proteome</keyword>